<gene>
    <name evidence="3" type="ORF">H9981_04915</name>
</gene>
<keyword evidence="2" id="KW-0472">Membrane</keyword>
<comment type="caution">
    <text evidence="3">The sequence shown here is derived from an EMBL/GenBank/DDBJ whole genome shotgun (WGS) entry which is preliminary data.</text>
</comment>
<feature type="region of interest" description="Disordered" evidence="1">
    <location>
        <begin position="174"/>
        <end position="202"/>
    </location>
</feature>
<evidence type="ECO:0000256" key="1">
    <source>
        <dbReference type="SAM" id="MobiDB-lite"/>
    </source>
</evidence>
<dbReference type="Proteomes" id="UP000824243">
    <property type="component" value="Unassembled WGS sequence"/>
</dbReference>
<sequence>MEDNKRTNTGGNDPMEDKLRELTEDTQEPASLEPEQIEKMLLKKKKEKTVKYRRKYAGIAAAACLCLAVGVTAAITGQRGDDSSSGAGAGAEIASEAGNAGETAEGETTESETKIASAADYDQIYDYIQAELKYQEKQAKKQARMYSDGTASGVEEIASADSAVMDSGAAQNAAAYSGADGGSTPGGGYSDTNVREESVGEADVVKTDGSRLYVMSGNRVEIVDIASEEMEEIAAVTVDPDSYIRELYVEGSRMAVFYTQSKYTQEDGIEVRSREFACTDVYDISDPSAPVKLNTFSQSGAYNTMRVKDGYAYVISSFYPDTASPRSDVGAYVPSVQGGTLEADRILMPEQEMGSEYTVITAFSLADPQEQTDSKAVFGSAGLCYVSGENIYVTETCYDTDDTGMSRTAVRKVAYHDGQLEGAAQAKVDGMLNDSFSIDEYNGYLRLVTTITSDNGVMPISGDSSAAEPDSSNALYVLDGELQITGEIRDLAPGETVYSARFMGDTGYFVTFRQVDPLFSVDLSDPASPQIIGELKIPGFSEYLHPYGEGLLLGIGMDVDEEGVTTEGVKLSMFDISDPGNVTEASVYVMEDMYGTDAAYDYKAVFADVEKNLFGFRAYGGNGDVYAVFSYDASEGFREVFSRELTYGGDARGLYAGERFYLVVGNTVESYTLSGFEKIDDIVLGSIEPLAAD</sequence>
<feature type="compositionally biased region" description="Basic and acidic residues" evidence="1">
    <location>
        <begin position="193"/>
        <end position="202"/>
    </location>
</feature>
<keyword evidence="2" id="KW-0812">Transmembrane</keyword>
<name>A0A9D2ATA6_9FIRM</name>
<evidence type="ECO:0000313" key="3">
    <source>
        <dbReference type="EMBL" id="HIX48339.1"/>
    </source>
</evidence>
<dbReference type="AlphaFoldDB" id="A0A9D2ATA6"/>
<evidence type="ECO:0000313" key="4">
    <source>
        <dbReference type="Proteomes" id="UP000824243"/>
    </source>
</evidence>
<reference evidence="3" key="2">
    <citation type="submission" date="2021-04" db="EMBL/GenBank/DDBJ databases">
        <authorList>
            <person name="Gilroy R."/>
        </authorList>
    </citation>
    <scope>NUCLEOTIDE SEQUENCE</scope>
    <source>
        <strain evidence="3">ChiSjej5B23-15282</strain>
    </source>
</reference>
<feature type="compositionally biased region" description="Low complexity" evidence="1">
    <location>
        <begin position="83"/>
        <end position="103"/>
    </location>
</feature>
<organism evidence="3 4">
    <name type="scientific">Candidatus Mediterraneibacter caccavium</name>
    <dbReference type="NCBI Taxonomy" id="2838661"/>
    <lineage>
        <taxon>Bacteria</taxon>
        <taxon>Bacillati</taxon>
        <taxon>Bacillota</taxon>
        <taxon>Clostridia</taxon>
        <taxon>Lachnospirales</taxon>
        <taxon>Lachnospiraceae</taxon>
        <taxon>Mediterraneibacter</taxon>
    </lineage>
</organism>
<dbReference type="EMBL" id="DXFA01000089">
    <property type="protein sequence ID" value="HIX48339.1"/>
    <property type="molecule type" value="Genomic_DNA"/>
</dbReference>
<feature type="region of interest" description="Disordered" evidence="1">
    <location>
        <begin position="78"/>
        <end position="115"/>
    </location>
</feature>
<feature type="compositionally biased region" description="Gly residues" evidence="1">
    <location>
        <begin position="179"/>
        <end position="189"/>
    </location>
</feature>
<protein>
    <submittedName>
        <fullName evidence="3">Beta-propeller domain-containing protein</fullName>
    </submittedName>
</protein>
<evidence type="ECO:0000256" key="2">
    <source>
        <dbReference type="SAM" id="Phobius"/>
    </source>
</evidence>
<proteinExistence type="predicted"/>
<dbReference type="InterPro" id="IPR019198">
    <property type="entry name" value="Beta_propeller_containing"/>
</dbReference>
<dbReference type="Pfam" id="PF09826">
    <property type="entry name" value="Beta_propel"/>
    <property type="match status" value="1"/>
</dbReference>
<keyword evidence="2" id="KW-1133">Transmembrane helix</keyword>
<feature type="region of interest" description="Disordered" evidence="1">
    <location>
        <begin position="1"/>
        <end position="37"/>
    </location>
</feature>
<feature type="transmembrane region" description="Helical" evidence="2">
    <location>
        <begin position="56"/>
        <end position="75"/>
    </location>
</feature>
<accession>A0A9D2ATA6</accession>
<reference evidence="3" key="1">
    <citation type="journal article" date="2021" name="PeerJ">
        <title>Extensive microbial diversity within the chicken gut microbiome revealed by metagenomics and culture.</title>
        <authorList>
            <person name="Gilroy R."/>
            <person name="Ravi A."/>
            <person name="Getino M."/>
            <person name="Pursley I."/>
            <person name="Horton D.L."/>
            <person name="Alikhan N.F."/>
            <person name="Baker D."/>
            <person name="Gharbi K."/>
            <person name="Hall N."/>
            <person name="Watson M."/>
            <person name="Adriaenssens E.M."/>
            <person name="Foster-Nyarko E."/>
            <person name="Jarju S."/>
            <person name="Secka A."/>
            <person name="Antonio M."/>
            <person name="Oren A."/>
            <person name="Chaudhuri R.R."/>
            <person name="La Ragione R."/>
            <person name="Hildebrand F."/>
            <person name="Pallen M.J."/>
        </authorList>
    </citation>
    <scope>NUCLEOTIDE SEQUENCE</scope>
    <source>
        <strain evidence="3">ChiSjej5B23-15282</strain>
    </source>
</reference>